<dbReference type="OrthoDB" id="141712at2"/>
<dbReference type="PANTHER" id="PTHR46696:SF1">
    <property type="entry name" value="CYTOCHROME P450 YJIB-RELATED"/>
    <property type="match status" value="1"/>
</dbReference>
<evidence type="ECO:0000313" key="9">
    <source>
        <dbReference type="Proteomes" id="UP000317940"/>
    </source>
</evidence>
<dbReference type="InterPro" id="IPR017972">
    <property type="entry name" value="Cyt_P450_CS"/>
</dbReference>
<dbReference type="GO" id="GO:0004497">
    <property type="term" value="F:monooxygenase activity"/>
    <property type="evidence" value="ECO:0007669"/>
    <property type="project" value="UniProtKB-KW"/>
</dbReference>
<dbReference type="RefSeq" id="WP_145906732.1">
    <property type="nucleotide sequence ID" value="NZ_BAAAMZ010000003.1"/>
</dbReference>
<dbReference type="PANTHER" id="PTHR46696">
    <property type="entry name" value="P450, PUTATIVE (EUROFUNG)-RELATED"/>
    <property type="match status" value="1"/>
</dbReference>
<dbReference type="GO" id="GO:0005506">
    <property type="term" value="F:iron ion binding"/>
    <property type="evidence" value="ECO:0007669"/>
    <property type="project" value="InterPro"/>
</dbReference>
<dbReference type="Pfam" id="PF00067">
    <property type="entry name" value="p450"/>
    <property type="match status" value="1"/>
</dbReference>
<evidence type="ECO:0000256" key="1">
    <source>
        <dbReference type="ARBA" id="ARBA00010617"/>
    </source>
</evidence>
<dbReference type="EMBL" id="VIWT01000001">
    <property type="protein sequence ID" value="TWG00667.1"/>
    <property type="molecule type" value="Genomic_DNA"/>
</dbReference>
<dbReference type="InterPro" id="IPR001128">
    <property type="entry name" value="Cyt_P450"/>
</dbReference>
<keyword evidence="2 7" id="KW-0349">Heme</keyword>
<name>A0A561UMU6_9ACTN</name>
<keyword evidence="5 7" id="KW-0408">Iron</keyword>
<dbReference type="CDD" id="cd11031">
    <property type="entry name" value="Cyp158A-like"/>
    <property type="match status" value="1"/>
</dbReference>
<dbReference type="Gene3D" id="1.10.630.10">
    <property type="entry name" value="Cytochrome P450"/>
    <property type="match status" value="1"/>
</dbReference>
<keyword evidence="6 7" id="KW-0503">Monooxygenase</keyword>
<evidence type="ECO:0000256" key="2">
    <source>
        <dbReference type="ARBA" id="ARBA00022617"/>
    </source>
</evidence>
<dbReference type="InterPro" id="IPR036396">
    <property type="entry name" value="Cyt_P450_sf"/>
</dbReference>
<evidence type="ECO:0000256" key="5">
    <source>
        <dbReference type="ARBA" id="ARBA00023004"/>
    </source>
</evidence>
<dbReference type="GO" id="GO:0016705">
    <property type="term" value="F:oxidoreductase activity, acting on paired donors, with incorporation or reduction of molecular oxygen"/>
    <property type="evidence" value="ECO:0007669"/>
    <property type="project" value="InterPro"/>
</dbReference>
<reference evidence="8 9" key="1">
    <citation type="submission" date="2019-06" db="EMBL/GenBank/DDBJ databases">
        <title>Sequencing the genomes of 1000 actinobacteria strains.</title>
        <authorList>
            <person name="Klenk H.-P."/>
        </authorList>
    </citation>
    <scope>NUCLEOTIDE SEQUENCE [LARGE SCALE GENOMIC DNA]</scope>
    <source>
        <strain evidence="8 9">DSM 44826</strain>
    </source>
</reference>
<dbReference type="PRINTS" id="PR00359">
    <property type="entry name" value="BP450"/>
</dbReference>
<dbReference type="GO" id="GO:0020037">
    <property type="term" value="F:heme binding"/>
    <property type="evidence" value="ECO:0007669"/>
    <property type="project" value="InterPro"/>
</dbReference>
<organism evidence="8 9">
    <name type="scientific">Kitasatospora viridis</name>
    <dbReference type="NCBI Taxonomy" id="281105"/>
    <lineage>
        <taxon>Bacteria</taxon>
        <taxon>Bacillati</taxon>
        <taxon>Actinomycetota</taxon>
        <taxon>Actinomycetes</taxon>
        <taxon>Kitasatosporales</taxon>
        <taxon>Streptomycetaceae</taxon>
        <taxon>Kitasatospora</taxon>
    </lineage>
</organism>
<accession>A0A561UMU6</accession>
<comment type="similarity">
    <text evidence="1 7">Belongs to the cytochrome P450 family.</text>
</comment>
<dbReference type="SUPFAM" id="SSF48264">
    <property type="entry name" value="Cytochrome P450"/>
    <property type="match status" value="1"/>
</dbReference>
<evidence type="ECO:0000256" key="6">
    <source>
        <dbReference type="ARBA" id="ARBA00023033"/>
    </source>
</evidence>
<keyword evidence="3 7" id="KW-0479">Metal-binding</keyword>
<evidence type="ECO:0000256" key="7">
    <source>
        <dbReference type="RuleBase" id="RU000461"/>
    </source>
</evidence>
<dbReference type="InterPro" id="IPR002397">
    <property type="entry name" value="Cyt_P450_B"/>
</dbReference>
<gene>
    <name evidence="8" type="ORF">FHX73_114547</name>
</gene>
<evidence type="ECO:0000313" key="8">
    <source>
        <dbReference type="EMBL" id="TWG00667.1"/>
    </source>
</evidence>
<evidence type="ECO:0000256" key="4">
    <source>
        <dbReference type="ARBA" id="ARBA00023002"/>
    </source>
</evidence>
<dbReference type="FunFam" id="1.10.630.10:FF:000018">
    <property type="entry name" value="Cytochrome P450 monooxygenase"/>
    <property type="match status" value="1"/>
</dbReference>
<proteinExistence type="inferred from homology"/>
<dbReference type="AlphaFoldDB" id="A0A561UMU6"/>
<comment type="caution">
    <text evidence="8">The sequence shown here is derived from an EMBL/GenBank/DDBJ whole genome shotgun (WGS) entry which is preliminary data.</text>
</comment>
<keyword evidence="9" id="KW-1185">Reference proteome</keyword>
<evidence type="ECO:0000256" key="3">
    <source>
        <dbReference type="ARBA" id="ARBA00022723"/>
    </source>
</evidence>
<sequence>MTDRETVFWTVGELDELAFDPVMADAVGRESLGRVRLPHGEGEAWLAGKYADVTKVTSDPRFSRALLLEHDVTRMAPNPIPLPDAVGFADPPEHTRLRRAASRAFTGKKIDERRPRAEELADRLITAMVERGAPGELMADYYDRFALHGMSELMGIPEADREQFAEWTKQIISARHDPAVSERAKHEIGAYVDGLAEQRLVEPRDDLISHLLEGERAGELTRDQLVAFAVLMQISGVNSVRLNSGTMGYILLSRPELWQRLVAEPELLPQAVEELLRWLPHRNAVGQARIATEEVELGGAVVKAGEAVHSSYLAANRDPAVFERPHELDFDRQPNPHLAFGHGPHYCVGANFARMETQVMLRSLLDRLPGLELAVAPSEVEWRKGELIRGPRALPVRW</sequence>
<keyword evidence="4 7" id="KW-0560">Oxidoreductase</keyword>
<protein>
    <submittedName>
        <fullName evidence="8">Biflaviolin synthase</fullName>
    </submittedName>
</protein>
<dbReference type="Proteomes" id="UP000317940">
    <property type="component" value="Unassembled WGS sequence"/>
</dbReference>
<dbReference type="PROSITE" id="PS00086">
    <property type="entry name" value="CYTOCHROME_P450"/>
    <property type="match status" value="1"/>
</dbReference>